<evidence type="ECO:0000256" key="1">
    <source>
        <dbReference type="SAM" id="MobiDB-lite"/>
    </source>
</evidence>
<organism evidence="2 3">
    <name type="scientific">Clunio marinus</name>
    <dbReference type="NCBI Taxonomy" id="568069"/>
    <lineage>
        <taxon>Eukaryota</taxon>
        <taxon>Metazoa</taxon>
        <taxon>Ecdysozoa</taxon>
        <taxon>Arthropoda</taxon>
        <taxon>Hexapoda</taxon>
        <taxon>Insecta</taxon>
        <taxon>Pterygota</taxon>
        <taxon>Neoptera</taxon>
        <taxon>Endopterygota</taxon>
        <taxon>Diptera</taxon>
        <taxon>Nematocera</taxon>
        <taxon>Chironomoidea</taxon>
        <taxon>Chironomidae</taxon>
        <taxon>Clunio</taxon>
    </lineage>
</organism>
<dbReference type="Proteomes" id="UP000183832">
    <property type="component" value="Unassembled WGS sequence"/>
</dbReference>
<evidence type="ECO:0000313" key="3">
    <source>
        <dbReference type="Proteomes" id="UP000183832"/>
    </source>
</evidence>
<gene>
    <name evidence="2" type="ORF">CLUMA_CG020214</name>
</gene>
<evidence type="ECO:0000313" key="2">
    <source>
        <dbReference type="EMBL" id="CRL07234.1"/>
    </source>
</evidence>
<protein>
    <submittedName>
        <fullName evidence="2">CLUMA_CG020214, isoform A</fullName>
    </submittedName>
</protein>
<proteinExistence type="predicted"/>
<dbReference type="AlphaFoldDB" id="A0A1J1J5K7"/>
<feature type="region of interest" description="Disordered" evidence="1">
    <location>
        <begin position="30"/>
        <end position="61"/>
    </location>
</feature>
<reference evidence="2 3" key="1">
    <citation type="submission" date="2015-04" db="EMBL/GenBank/DDBJ databases">
        <authorList>
            <person name="Syromyatnikov M.Y."/>
            <person name="Popov V.N."/>
        </authorList>
    </citation>
    <scope>NUCLEOTIDE SEQUENCE [LARGE SCALE GENOMIC DNA]</scope>
</reference>
<sequence length="61" mass="7328">MKIFHLKKSKNLKTLEKLFQMMKGKLNKKTVNKVKKKMSIEKKESKRKYPVNKSFKENKDA</sequence>
<name>A0A1J1J5K7_9DIPT</name>
<keyword evidence="3" id="KW-1185">Reference proteome</keyword>
<dbReference type="EMBL" id="CVRI01000070">
    <property type="protein sequence ID" value="CRL07234.1"/>
    <property type="molecule type" value="Genomic_DNA"/>
</dbReference>
<accession>A0A1J1J5K7</accession>